<feature type="compositionally biased region" description="Low complexity" evidence="1">
    <location>
        <begin position="1150"/>
        <end position="1164"/>
    </location>
</feature>
<evidence type="ECO:0000313" key="4">
    <source>
        <dbReference type="Proteomes" id="UP001375240"/>
    </source>
</evidence>
<protein>
    <recommendedName>
        <fullName evidence="2">F-box domain-containing protein</fullName>
    </recommendedName>
</protein>
<feature type="compositionally biased region" description="Basic and acidic residues" evidence="1">
    <location>
        <begin position="1165"/>
        <end position="1179"/>
    </location>
</feature>
<sequence length="2067" mass="230865">MASGDYHNFESHCCFCGIVLAAYRTRAHPEEPYPDARWDGGYPGDYVSVDDLAWTFEFRALRDSRGTYTDISPNSDLGEDSGAASPFFTGIGLFGPRFANSRAFTAPSDPSVVHTDPEFRPRPEDTFSIFTTYVSFDNTSGRGFVFHAKCFEIFRTLLPDRLKDDTTGRRAFYVRPEVRDRLWEILSLARKGFGNGDISGWDDGTSPFRQSINDGSFPSFIDHNSWSSTRAMLDVKAFCGKGMLPYIAADPLRVPSLQTILDNPPLIPARGHSLQHPFSRGQGPRDLFSKLPNEILDIIMCQLKSKDVVNLRLAVRSIAETPLTNSFFRSRFKDPHEMHFVYESASARSVEGKIDWKELYLAIKALLVAPGHDDDSGDEVVHIKHGKKCVHIDKNHHLRRFYRHRICPRNPPSPGLANRLRIHVILKPLIDRIALLVDTPPCGEPYRGILSFLTDELPKYPSSSPMFDDHSAIIADKTNLPTNKRGLHYFLGEQGGYQSQANVHPANRLTAQQVRLLPLRGRSRVRVRKTISAGPNVKRASRDPEELPLDQRQLLHATLSCVENCGKRCTWDPNALVTKIGFSFVGKADERGEDVELENRKHICGLQFWGHFPSFSDDDTPDAIEPSVLLGQVGYIMHDEVVVTLPKNHTWVGFMVGVMETGIVRLKPLTHPPWKEARWVGSSTSVTESRLGWNMAPEHEPGEQSIALARRRAEGFRVIGPLPDYYNDGNPAAEGRLLVDPVKWTAGGIVVGLGTLRFTSIAIVEYRNEETTTKRDKGKGKARAVEQAEMSRATVDGEEVPCEPLPLATIDNILESHEHFDGIPELVDRYCWRPHFPVPHYEDENTLNITISPRNLSFAFPKTYVQDALLSAGLPIPPEPHMYWNGPNFGPPPTIPPLRVPRNRDELNLMDYFDFGGPGGKYLHRMLCVKAFYSSHTNGAARGVSGFEFTYEMDEADIKECKLRDKNNRQLDRFIEVRRSGAELHHLSCAATINGRAGERIVRIGTKHLCLSERSYLGVMLITNFGRKIEFPACLPPSSQRRSRRRLRRLPRVYPTGGGGPPPPPGDDGAGPAPIPYWMGNPALPMPPPRPPNPNGTRTSSTAGSNIQTGQRTSTTSSTINQAVELARRNRRATSGVRIRAPRGNAFPLTINMGSNNGTTTNTDTTKEAGEKKPAKTSDDTEPASAANEGASKSKVADSPSDDTQGSRSSTNFDFPEVLSPPMPIWSDVFGSRVESTIFPEAEKMEDADLENADDLDVSTSYEFFETDPNSIITGFFGCADGKPYLGEGLKAFGVVTQAPNESEQSILKSRATDIVNHPDQLEPGGPVACFSQLHRAKYWKKHDYDDVIKDFVSKVSFEEPIARIRVYCRPSFNLFSGYSRHVSSRAGLVFEYHDDDLVGDGSGGLRPRATQILGELREDSAVGSFELAKDERIDGIWIWYADRSRVNKSFVNDLGYRGVDVLAALRFRTNKGRCSRVFGSDRNGNCQFFESSGKKKLIGLRMTYDYMADWISPIWREEAEDVCPEKPDLKLFYIPFGWSTLNKTPILSQVFADSADPKDFGADQIQTIRGFFDYQFRGLSFIYKSGEVRSFGRCVGASIDFNLEPGERIFALKYRPGHNFALYLSVFKYDARTGNITTRSTPLLGIDIAGFGLPPLNGEVSDSKSWRRIFEDETKPVERDYPLSTDESSDHSQYPSSMRHSLEDSYDAHQNDMRIKTMTSLEMNILQGHFSWERNGWVDIRPPIGYDFAGLWLQEVELDFKLGMMVTASPDKHAATAMIEYADLDVPPPQSSLMPVLDPHADVDDMSAIAKTFAGRPFVPPLPWLGNYPTDKLPGDAVVSRKVGAQVGAVRLWTSFDKLQTVDIHVFYSFPTRLIHIHGIEFTGPIKCIKRVGFQRAPDSWRLGTTGFMTTLTKTIRVTDRVRERRIVGLKVGMVPDIYPRMLALPAGTPLRDVQLADWPIKARRTKGGEPQIVTLEFILDNGDTIALTPEARESTHRGKCPPQLIFDTVMCPEGHEVVGLHGNFGLYCHAIGIISAPFREEKKCSQPPVASPDLPLVVDIIMGDI</sequence>
<feature type="region of interest" description="Disordered" evidence="1">
    <location>
        <begin position="1033"/>
        <end position="1216"/>
    </location>
</feature>
<dbReference type="SUPFAM" id="SSF51101">
    <property type="entry name" value="Mannose-binding lectins"/>
    <property type="match status" value="1"/>
</dbReference>
<keyword evidence="4" id="KW-1185">Reference proteome</keyword>
<dbReference type="InterPro" id="IPR036047">
    <property type="entry name" value="F-box-like_dom_sf"/>
</dbReference>
<evidence type="ECO:0000313" key="3">
    <source>
        <dbReference type="EMBL" id="KAK6350307.1"/>
    </source>
</evidence>
<feature type="region of interest" description="Disordered" evidence="1">
    <location>
        <begin position="1678"/>
        <end position="1704"/>
    </location>
</feature>
<dbReference type="PROSITE" id="PS50181">
    <property type="entry name" value="FBOX"/>
    <property type="match status" value="1"/>
</dbReference>
<feature type="domain" description="F-box" evidence="2">
    <location>
        <begin position="285"/>
        <end position="331"/>
    </location>
</feature>
<dbReference type="InterPro" id="IPR001810">
    <property type="entry name" value="F-box_dom"/>
</dbReference>
<reference evidence="3 4" key="1">
    <citation type="submission" date="2019-10" db="EMBL/GenBank/DDBJ databases">
        <authorList>
            <person name="Palmer J.M."/>
        </authorList>
    </citation>
    <scope>NUCLEOTIDE SEQUENCE [LARGE SCALE GENOMIC DNA]</scope>
    <source>
        <strain evidence="3 4">TWF696</strain>
    </source>
</reference>
<organism evidence="3 4">
    <name type="scientific">Orbilia brochopaga</name>
    <dbReference type="NCBI Taxonomy" id="3140254"/>
    <lineage>
        <taxon>Eukaryota</taxon>
        <taxon>Fungi</taxon>
        <taxon>Dikarya</taxon>
        <taxon>Ascomycota</taxon>
        <taxon>Pezizomycotina</taxon>
        <taxon>Orbiliomycetes</taxon>
        <taxon>Orbiliales</taxon>
        <taxon>Orbiliaceae</taxon>
        <taxon>Orbilia</taxon>
    </lineage>
</organism>
<feature type="compositionally biased region" description="Polar residues" evidence="1">
    <location>
        <begin position="1096"/>
        <end position="1112"/>
    </location>
</feature>
<evidence type="ECO:0000259" key="2">
    <source>
        <dbReference type="PROSITE" id="PS50181"/>
    </source>
</evidence>
<gene>
    <name evidence="3" type="ORF">TWF696_006538</name>
</gene>
<feature type="compositionally biased region" description="Polar residues" evidence="1">
    <location>
        <begin position="1202"/>
        <end position="1213"/>
    </location>
</feature>
<evidence type="ECO:0000256" key="1">
    <source>
        <dbReference type="SAM" id="MobiDB-lite"/>
    </source>
</evidence>
<name>A0AAV9UWR4_9PEZI</name>
<proteinExistence type="predicted"/>
<dbReference type="SUPFAM" id="SSF81383">
    <property type="entry name" value="F-box domain"/>
    <property type="match status" value="1"/>
</dbReference>
<dbReference type="InterPro" id="IPR036404">
    <property type="entry name" value="Jacalin-like_lectin_dom_sf"/>
</dbReference>
<accession>A0AAV9UWR4</accession>
<dbReference type="Gene3D" id="2.100.10.30">
    <property type="entry name" value="Jacalin-like lectin domain"/>
    <property type="match status" value="1"/>
</dbReference>
<dbReference type="EMBL" id="JAVHNQ010000004">
    <property type="protein sequence ID" value="KAK6350307.1"/>
    <property type="molecule type" value="Genomic_DNA"/>
</dbReference>
<feature type="compositionally biased region" description="Pro residues" evidence="1">
    <location>
        <begin position="1084"/>
        <end position="1094"/>
    </location>
</feature>
<feature type="compositionally biased region" description="Basic residues" evidence="1">
    <location>
        <begin position="1041"/>
        <end position="1051"/>
    </location>
</feature>
<comment type="caution">
    <text evidence="3">The sequence shown here is derived from an EMBL/GenBank/DDBJ whole genome shotgun (WGS) entry which is preliminary data.</text>
</comment>
<dbReference type="Proteomes" id="UP001375240">
    <property type="component" value="Unassembled WGS sequence"/>
</dbReference>